<dbReference type="OrthoDB" id="1656225at2"/>
<dbReference type="Pfam" id="PF07737">
    <property type="entry name" value="ATLF"/>
    <property type="match status" value="1"/>
</dbReference>
<feature type="domain" description="Anthrax toxin lethal/endema factor N-/C-terminal" evidence="1">
    <location>
        <begin position="290"/>
        <end position="364"/>
    </location>
</feature>
<dbReference type="EMBL" id="SODD01000037">
    <property type="protein sequence ID" value="TDW14612.1"/>
    <property type="molecule type" value="Genomic_DNA"/>
</dbReference>
<evidence type="ECO:0000313" key="3">
    <source>
        <dbReference type="Proteomes" id="UP000294743"/>
    </source>
</evidence>
<dbReference type="Gene3D" id="2.60.40.10">
    <property type="entry name" value="Immunoglobulins"/>
    <property type="match status" value="1"/>
</dbReference>
<dbReference type="InterPro" id="IPR014781">
    <property type="entry name" value="Anthrax_toxin_lethal/edema_N/C"/>
</dbReference>
<gene>
    <name evidence="2" type="ORF">EDD63_13711</name>
</gene>
<dbReference type="InterPro" id="IPR024079">
    <property type="entry name" value="MetalloPept_cat_dom_sf"/>
</dbReference>
<protein>
    <recommendedName>
        <fullName evidence="1">Anthrax toxin lethal/endema factor N-/C-terminal domain-containing protein</fullName>
    </recommendedName>
</protein>
<dbReference type="Proteomes" id="UP000294743">
    <property type="component" value="Unassembled WGS sequence"/>
</dbReference>
<dbReference type="RefSeq" id="WP_134170628.1">
    <property type="nucleotide sequence ID" value="NZ_SODD01000037.1"/>
</dbReference>
<name>A0A4R7ZBS7_9FIRM</name>
<comment type="caution">
    <text evidence="2">The sequence shown here is derived from an EMBL/GenBank/DDBJ whole genome shotgun (WGS) entry which is preliminary data.</text>
</comment>
<sequence>MRKKWGIFMILIVIMVGAFIFTNQASASEMLYSHKEITVEYNTKDKIKDEVTSALLRDDKVIVTFKEEAQKDVDAYIFTVEVKTSDSTDDVANEVVDVYVKMEDTQVPIIETKVDEIELEVGDTFSIEQLEIAAYDVVDGKLNYDIIENDVNTEVAGDYSIVIEASDVNQKSSRKQIHVHVHEKEIVIQPQTQIQSIAPTESLASQSPSMSSLDRSNLQVRGWKIIAGSDVSDDVIRSYVNELESLPVTYNQCNLHTILIDTSKPYPYLGMAYSDGRLWLNGAAYYATTALHEATHAYDFYSTISRTPEFEAIYVSEKGKLPVKFSANMNDNTYEWLANAVVFYYYDKQTLLSNAPQTYTYIEQRVLI</sequence>
<dbReference type="AlphaFoldDB" id="A0A4R7ZBS7"/>
<evidence type="ECO:0000259" key="1">
    <source>
        <dbReference type="Pfam" id="PF07737"/>
    </source>
</evidence>
<organism evidence="2 3">
    <name type="scientific">Breznakia blatticola</name>
    <dbReference type="NCBI Taxonomy" id="1754012"/>
    <lineage>
        <taxon>Bacteria</taxon>
        <taxon>Bacillati</taxon>
        <taxon>Bacillota</taxon>
        <taxon>Erysipelotrichia</taxon>
        <taxon>Erysipelotrichales</taxon>
        <taxon>Erysipelotrichaceae</taxon>
        <taxon>Breznakia</taxon>
    </lineage>
</organism>
<reference evidence="2 3" key="1">
    <citation type="submission" date="2019-03" db="EMBL/GenBank/DDBJ databases">
        <title>Genomic Encyclopedia of Type Strains, Phase IV (KMG-IV): sequencing the most valuable type-strain genomes for metagenomic binning, comparative biology and taxonomic classification.</title>
        <authorList>
            <person name="Goeker M."/>
        </authorList>
    </citation>
    <scope>NUCLEOTIDE SEQUENCE [LARGE SCALE GENOMIC DNA]</scope>
    <source>
        <strain evidence="2 3">DSM 28867</strain>
    </source>
</reference>
<keyword evidence="3" id="KW-1185">Reference proteome</keyword>
<proteinExistence type="predicted"/>
<accession>A0A4R7ZBS7</accession>
<dbReference type="GO" id="GO:0008237">
    <property type="term" value="F:metallopeptidase activity"/>
    <property type="evidence" value="ECO:0007669"/>
    <property type="project" value="InterPro"/>
</dbReference>
<dbReference type="InterPro" id="IPR013783">
    <property type="entry name" value="Ig-like_fold"/>
</dbReference>
<dbReference type="Gene3D" id="3.40.390.10">
    <property type="entry name" value="Collagenase (Catalytic Domain)"/>
    <property type="match status" value="1"/>
</dbReference>
<evidence type="ECO:0000313" key="2">
    <source>
        <dbReference type="EMBL" id="TDW14612.1"/>
    </source>
</evidence>
<dbReference type="SUPFAM" id="SSF55486">
    <property type="entry name" value="Metalloproteases ('zincins'), catalytic domain"/>
    <property type="match status" value="1"/>
</dbReference>